<dbReference type="PANTHER" id="PTHR41237">
    <property type="entry name" value="37S RIBOSOMAL PROTEIN MRP21, MITOCHONDRIAL"/>
    <property type="match status" value="1"/>
</dbReference>
<sequence length="167" mass="19297">MLRLIGSNTVRSLQQTGLRYASNFPKFDPSKLNPISRDTIDSNTKINIPLNIPRMETKSAEEKKKTGTQYSFTSVLNPRDDAMSSRLVDVYAGRIIEVRDHNTSQAFRSLNSMLSYNGVARDRRSQRFYMKPGKVAELKKSQRHRKVFMLAFKRMMDLVKDAKRKGY</sequence>
<organism evidence="4 5">
    <name type="scientific">Naumovozyma castellii</name>
    <name type="common">Yeast</name>
    <name type="synonym">Saccharomyces castellii</name>
    <dbReference type="NCBI Taxonomy" id="27288"/>
    <lineage>
        <taxon>Eukaryota</taxon>
        <taxon>Fungi</taxon>
        <taxon>Dikarya</taxon>
        <taxon>Ascomycota</taxon>
        <taxon>Saccharomycotina</taxon>
        <taxon>Saccharomycetes</taxon>
        <taxon>Saccharomycetales</taxon>
        <taxon>Saccharomycetaceae</taxon>
        <taxon>Naumovozyma</taxon>
    </lineage>
</organism>
<proteinExistence type="inferred from homology"/>
<keyword evidence="5" id="KW-1185">Reference proteome</keyword>
<evidence type="ECO:0000313" key="4">
    <source>
        <dbReference type="EMBL" id="CCC68016.1"/>
    </source>
</evidence>
<dbReference type="EMBL" id="HE576752">
    <property type="protein sequence ID" value="CCC68016.1"/>
    <property type="molecule type" value="Genomic_DNA"/>
</dbReference>
<dbReference type="NCBIfam" id="TIGR00030">
    <property type="entry name" value="S21p"/>
    <property type="match status" value="1"/>
</dbReference>
<dbReference type="PANTHER" id="PTHR41237:SF1">
    <property type="entry name" value="SMALL RIBOSOMAL SUBUNIT PROTEIN BS21M"/>
    <property type="match status" value="1"/>
</dbReference>
<dbReference type="InParanoid" id="G0V966"/>
<reference key="2">
    <citation type="submission" date="2011-08" db="EMBL/GenBank/DDBJ databases">
        <title>Genome sequence of Naumovozyma castellii.</title>
        <authorList>
            <person name="Gordon J.L."/>
            <person name="Armisen D."/>
            <person name="Proux-Wera E."/>
            <person name="OhEigeartaigh S.S."/>
            <person name="Byrne K.P."/>
            <person name="Wolfe K.H."/>
        </authorList>
    </citation>
    <scope>NUCLEOTIDE SEQUENCE</scope>
    <source>
        <strain>Type strain:CBS 4309</strain>
    </source>
</reference>
<dbReference type="eggNOG" id="ENOG502SYGP">
    <property type="taxonomic scope" value="Eukaryota"/>
</dbReference>
<dbReference type="OMA" id="RHRREFM"/>
<protein>
    <recommendedName>
        <fullName evidence="6">Ribosomal protein S21</fullName>
    </recommendedName>
</protein>
<dbReference type="STRING" id="1064592.G0V966"/>
<keyword evidence="2" id="KW-0689">Ribosomal protein</keyword>
<dbReference type="RefSeq" id="XP_003674395.1">
    <property type="nucleotide sequence ID" value="XM_003674347.1"/>
</dbReference>
<dbReference type="GO" id="GO:0070124">
    <property type="term" value="P:mitochondrial translational initiation"/>
    <property type="evidence" value="ECO:0007669"/>
    <property type="project" value="EnsemblFungi"/>
</dbReference>
<dbReference type="Pfam" id="PF01165">
    <property type="entry name" value="Ribosomal_S21"/>
    <property type="match status" value="1"/>
</dbReference>
<dbReference type="GO" id="GO:0005763">
    <property type="term" value="C:mitochondrial small ribosomal subunit"/>
    <property type="evidence" value="ECO:0007669"/>
    <property type="project" value="EnsemblFungi"/>
</dbReference>
<evidence type="ECO:0000313" key="5">
    <source>
        <dbReference type="Proteomes" id="UP000001640"/>
    </source>
</evidence>
<dbReference type="KEGG" id="ncs:NCAS_0A14580"/>
<evidence type="ECO:0000256" key="1">
    <source>
        <dbReference type="ARBA" id="ARBA00006640"/>
    </source>
</evidence>
<name>G0V966_NAUCA</name>
<dbReference type="InterPro" id="IPR001911">
    <property type="entry name" value="Ribosomal_bS21"/>
</dbReference>
<dbReference type="GO" id="GO:0003735">
    <property type="term" value="F:structural constituent of ribosome"/>
    <property type="evidence" value="ECO:0007669"/>
    <property type="project" value="EnsemblFungi"/>
</dbReference>
<evidence type="ECO:0000256" key="3">
    <source>
        <dbReference type="ARBA" id="ARBA00023274"/>
    </source>
</evidence>
<reference evidence="5" key="1">
    <citation type="journal article" date="2011" name="Proc. Natl. Acad. Sci. U.S.A.">
        <title>Evolutionary erosion of yeast sex chromosomes by mating-type switching accidents.</title>
        <authorList>
            <person name="Gordon J.L."/>
            <person name="Armisen D."/>
            <person name="Proux-Wera E."/>
            <person name="Oheigeartaigh S.S."/>
            <person name="Byrne K.P."/>
            <person name="Wolfe K.H."/>
        </authorList>
    </citation>
    <scope>NUCLEOTIDE SEQUENCE [LARGE SCALE GENOMIC DNA]</scope>
    <source>
        <strain evidence="5">ATCC 76901 / BCRC 22586 / CBS 4309 / NBRC 1992 / NRRL Y-12630</strain>
    </source>
</reference>
<keyword evidence="3" id="KW-0687">Ribonucleoprotein</keyword>
<dbReference type="AlphaFoldDB" id="G0V966"/>
<dbReference type="HOGENOM" id="CLU_110335_0_0_1"/>
<evidence type="ECO:0000256" key="2">
    <source>
        <dbReference type="ARBA" id="ARBA00022980"/>
    </source>
</evidence>
<evidence type="ECO:0008006" key="6">
    <source>
        <dbReference type="Google" id="ProtNLM"/>
    </source>
</evidence>
<dbReference type="GeneID" id="96901492"/>
<gene>
    <name evidence="4" type="primary">NCAS0A14580</name>
    <name evidence="4" type="ordered locus">NCAS_0A14580</name>
</gene>
<accession>G0V966</accession>
<dbReference type="Proteomes" id="UP000001640">
    <property type="component" value="Chromosome 1"/>
</dbReference>
<comment type="similarity">
    <text evidence="1">Belongs to the bacterial ribosomal protein bS21 family.</text>
</comment>
<dbReference type="InterPro" id="IPR052837">
    <property type="entry name" value="Mitoribosomal_bS21"/>
</dbReference>
<dbReference type="OrthoDB" id="2501249at2759"/>